<dbReference type="Gene3D" id="2.180.10.10">
    <property type="entry name" value="RHS repeat-associated core"/>
    <property type="match status" value="3"/>
</dbReference>
<evidence type="ECO:0000313" key="4">
    <source>
        <dbReference type="EMBL" id="SDG07032.1"/>
    </source>
</evidence>
<dbReference type="Pfam" id="PF20148">
    <property type="entry name" value="DUF6531"/>
    <property type="match status" value="1"/>
</dbReference>
<dbReference type="InterPro" id="IPR006530">
    <property type="entry name" value="YD"/>
</dbReference>
<gene>
    <name evidence="4" type="ORF">SAMN04488121_103367</name>
</gene>
<feature type="domain" description="Teneurin-like YD-shell" evidence="3">
    <location>
        <begin position="339"/>
        <end position="449"/>
    </location>
</feature>
<dbReference type="OrthoDB" id="9765204at2"/>
<dbReference type="Pfam" id="PF05593">
    <property type="entry name" value="RHS_repeat"/>
    <property type="match status" value="1"/>
</dbReference>
<dbReference type="SUPFAM" id="SSF69322">
    <property type="entry name" value="Tricorn protease domain 2"/>
    <property type="match status" value="1"/>
</dbReference>
<dbReference type="NCBIfam" id="TIGR03696">
    <property type="entry name" value="Rhs_assc_core"/>
    <property type="match status" value="1"/>
</dbReference>
<dbReference type="PANTHER" id="PTHR32305">
    <property type="match status" value="1"/>
</dbReference>
<evidence type="ECO:0000313" key="5">
    <source>
        <dbReference type="Proteomes" id="UP000199045"/>
    </source>
</evidence>
<accession>A0A1G7R8E5</accession>
<dbReference type="Proteomes" id="UP000199045">
    <property type="component" value="Unassembled WGS sequence"/>
</dbReference>
<dbReference type="InterPro" id="IPR050708">
    <property type="entry name" value="T6SS_VgrG/RHS"/>
</dbReference>
<feature type="domain" description="DUF6531" evidence="2">
    <location>
        <begin position="215"/>
        <end position="288"/>
    </location>
</feature>
<dbReference type="CDD" id="cd14740">
    <property type="entry name" value="PAAR_4"/>
    <property type="match status" value="1"/>
</dbReference>
<organism evidence="4 5">
    <name type="scientific">Chitinophaga filiformis</name>
    <name type="common">Myxococcus filiformis</name>
    <name type="synonym">Flexibacter filiformis</name>
    <dbReference type="NCBI Taxonomy" id="104663"/>
    <lineage>
        <taxon>Bacteria</taxon>
        <taxon>Pseudomonadati</taxon>
        <taxon>Bacteroidota</taxon>
        <taxon>Chitinophagia</taxon>
        <taxon>Chitinophagales</taxon>
        <taxon>Chitinophagaceae</taxon>
        <taxon>Chitinophaga</taxon>
    </lineage>
</organism>
<dbReference type="RefSeq" id="WP_089832857.1">
    <property type="nucleotide sequence ID" value="NZ_FNBN01000003.1"/>
</dbReference>
<dbReference type="STRING" id="104663.SAMN04488121_103367"/>
<dbReference type="Pfam" id="PF25023">
    <property type="entry name" value="TEN_YD-shell"/>
    <property type="match status" value="4"/>
</dbReference>
<evidence type="ECO:0000259" key="3">
    <source>
        <dbReference type="Pfam" id="PF25023"/>
    </source>
</evidence>
<keyword evidence="1" id="KW-0677">Repeat</keyword>
<feature type="domain" description="Teneurin-like YD-shell" evidence="3">
    <location>
        <begin position="710"/>
        <end position="815"/>
    </location>
</feature>
<sequence length="1365" mass="154776">MLVSNKHFIPVIGLDIHIVILLGFPIPLPHPYIGFVLDPMDYIPFMGASTKVNHVPRGVSDTSGIIIILFHFPMGGPWLLAPMIGHDSVNFFGSKKVKAEGRLLSPTGHMLMTCNDIGIPLSLQPGKKFKPIPSMYLPTSFTIPLSFGKPVMVGGPYVPDWAGVLMNLVMSFGFGALMKGLGKIGRKGITKFNHALKGKIGSNKLSNALCKKGFEPVDLVQGIVIYDGTDFELPGPIPIKWDRSWNSDSPFTGALGHGTHLCYDMRIEEFLHDDAVVVLLGDGRSAVFDALYGSGDSDYNRHERMTLKRTDIDEYQLYNHEEGLYYTFRKASKDITQYHLSTIHNKAQFMISFHYNHRGALVRIIDSAGRHLHISSDTAGRITRVTAHHRGQERPLVSYAYNEAGDLTEIIDPLGQTTAITYRDHLMTKKTDRNGQSFYWEYDKQRRCVHTWGDGGLLEGRIEYHPKEGYNLVTNSLEQTTTYFYTPDFVVYQEKDPLGYSTFTEYTPEFEIYREIDEEGNVTGYTYDDAGRCTSVVNPDGSQSVYVYDDDGNLVVATDALGNSRSYVFHKDTGLLHSLTDADGSLQLFEYNDRLLISKIDGYKGGTTLLEYDEDCNIISLTLGDGGKASWEFDAWGQCLSAINPLNQEELFRYDILGRVVEINMPDGNRLQLQYDAYDDVVRLTDKQQDVKYTYTPLGSLKTREENNAKVHFLYNTEEELSAVVNEHGETFRIHRNMRGDIIQETGFDGIVKRYDRDAAGKVIRVHRSGGRYAEFEHNANGLLTRTEYSDGSWELYNYDSNGQLIEAVNEYGTVRFVRDALGRVTEEWQNGYLVSSVYDKQGRRKSISSSLGAHIDIQRNKIGLMTGMQTLAEGIANPWSVQIERNLLGLEIERTLPGGIKSRRTYDQSGLLSTHTVTSGARTTRSRHYRWDVNQRLRHIVNSLENGAMVRYGHDDFGNLAWAQYENGQFDYRLPDKTGNLYRTADRNDRKYDAGGKLKETATARFNYDEDGNLVEKIHKDLSVWKYEWYANGTLKKVIRPDKREVSFEYDALGRRIAKIFRQDITRWIWHGDTPLHEWTYPVAGRPVTVIDDTGNVIIQPEPVPAASLTTWIFDAESAVPAAKIVDGKSYSIITDHLGTPCQAFDDDGDMVWSCELDIYGKVRKLAGDKTFIPFRYQGQYEDEETGLFYNRHRYYSPEEGIYISQDPIAPFGGLRFYSYVKDPNSWVDIFGLIPGPKSLPDIPGIYIITNGNESYVGSAGIGDQGMRQRVSDTDHLNAQKLLEKPGTTVHYVKVDLGTATDPSDRNNMLRYFEQQEYEKQLDRGFTMLNDNKKRIQAIKKKPKAERLIREHGAKASKRRIKCR</sequence>
<dbReference type="InterPro" id="IPR022385">
    <property type="entry name" value="Rhs_assc_core"/>
</dbReference>
<proteinExistence type="predicted"/>
<protein>
    <submittedName>
        <fullName evidence="4">RHS repeat-associated core domain-containing protein</fullName>
    </submittedName>
</protein>
<feature type="domain" description="Teneurin-like YD-shell" evidence="3">
    <location>
        <begin position="901"/>
        <end position="1061"/>
    </location>
</feature>
<name>A0A1G7R8E5_CHIFI</name>
<reference evidence="4 5" key="1">
    <citation type="submission" date="2016-10" db="EMBL/GenBank/DDBJ databases">
        <authorList>
            <person name="de Groot N.N."/>
        </authorList>
    </citation>
    <scope>NUCLEOTIDE SEQUENCE [LARGE SCALE GENOMIC DNA]</scope>
    <source>
        <strain evidence="4 5">DSM 527</strain>
    </source>
</reference>
<dbReference type="InterPro" id="IPR031325">
    <property type="entry name" value="RHS_repeat"/>
</dbReference>
<dbReference type="PANTHER" id="PTHR32305:SF15">
    <property type="entry name" value="PROTEIN RHSA-RELATED"/>
    <property type="match status" value="1"/>
</dbReference>
<evidence type="ECO:0000256" key="1">
    <source>
        <dbReference type="ARBA" id="ARBA00022737"/>
    </source>
</evidence>
<evidence type="ECO:0000259" key="2">
    <source>
        <dbReference type="Pfam" id="PF20148"/>
    </source>
</evidence>
<feature type="domain" description="Teneurin-like YD-shell" evidence="3">
    <location>
        <begin position="1109"/>
        <end position="1208"/>
    </location>
</feature>
<dbReference type="NCBIfam" id="TIGR01643">
    <property type="entry name" value="YD_repeat_2x"/>
    <property type="match status" value="4"/>
</dbReference>
<dbReference type="EMBL" id="FNBN01000003">
    <property type="protein sequence ID" value="SDG07032.1"/>
    <property type="molecule type" value="Genomic_DNA"/>
</dbReference>
<dbReference type="InterPro" id="IPR056823">
    <property type="entry name" value="TEN-like_YD-shell"/>
</dbReference>
<dbReference type="InterPro" id="IPR045351">
    <property type="entry name" value="DUF6531"/>
</dbReference>